<gene>
    <name evidence="3" type="ORF">ACFSUC_18910</name>
</gene>
<feature type="domain" description="SLH" evidence="2">
    <location>
        <begin position="493"/>
        <end position="551"/>
    </location>
</feature>
<feature type="domain" description="SLH" evidence="2">
    <location>
        <begin position="366"/>
        <end position="424"/>
    </location>
</feature>
<evidence type="ECO:0000313" key="4">
    <source>
        <dbReference type="Proteomes" id="UP001597497"/>
    </source>
</evidence>
<name>A0ABW5RFS8_9BACL</name>
<dbReference type="Proteomes" id="UP001597497">
    <property type="component" value="Unassembled WGS sequence"/>
</dbReference>
<dbReference type="PROSITE" id="PS51272">
    <property type="entry name" value="SLH"/>
    <property type="match status" value="3"/>
</dbReference>
<dbReference type="Pfam" id="PF00395">
    <property type="entry name" value="SLH"/>
    <property type="match status" value="3"/>
</dbReference>
<evidence type="ECO:0000256" key="1">
    <source>
        <dbReference type="SAM" id="MobiDB-lite"/>
    </source>
</evidence>
<organism evidence="3 4">
    <name type="scientific">Marinicrinis sediminis</name>
    <dbReference type="NCBI Taxonomy" id="1652465"/>
    <lineage>
        <taxon>Bacteria</taxon>
        <taxon>Bacillati</taxon>
        <taxon>Bacillota</taxon>
        <taxon>Bacilli</taxon>
        <taxon>Bacillales</taxon>
        <taxon>Paenibacillaceae</taxon>
    </lineage>
</organism>
<accession>A0ABW5RFS8</accession>
<evidence type="ECO:0000313" key="3">
    <source>
        <dbReference type="EMBL" id="MFD2673625.1"/>
    </source>
</evidence>
<dbReference type="InterPro" id="IPR001119">
    <property type="entry name" value="SLH_dom"/>
</dbReference>
<evidence type="ECO:0000259" key="2">
    <source>
        <dbReference type="PROSITE" id="PS51272"/>
    </source>
</evidence>
<dbReference type="EMBL" id="JBHUMM010000045">
    <property type="protein sequence ID" value="MFD2673625.1"/>
    <property type="molecule type" value="Genomic_DNA"/>
</dbReference>
<feature type="region of interest" description="Disordered" evidence="1">
    <location>
        <begin position="137"/>
        <end position="175"/>
    </location>
</feature>
<feature type="domain" description="SLH" evidence="2">
    <location>
        <begin position="425"/>
        <end position="488"/>
    </location>
</feature>
<comment type="caution">
    <text evidence="3">The sequence shown here is derived from an EMBL/GenBank/DDBJ whole genome shotgun (WGS) entry which is preliminary data.</text>
</comment>
<proteinExistence type="predicted"/>
<keyword evidence="4" id="KW-1185">Reference proteome</keyword>
<dbReference type="RefSeq" id="WP_379931210.1">
    <property type="nucleotide sequence ID" value="NZ_JBHUMM010000045.1"/>
</dbReference>
<protein>
    <submittedName>
        <fullName evidence="3">S-layer homology domain-containing protein</fullName>
    </submittedName>
</protein>
<sequence>MRQTNKRNRLLGLTLSMGLMLSMYPGLPVTPVQGAETGQEANATAQTAELTVQAGATSNGVVTISGTHSLGSGQYVTVQVLSPSGQIVYLDQTVSEEGGAYTFTYRHADMQTGTYSVYVNGAGSSERQLASFTFQATSGPVVPTNPPGQTDGGSADPESDDLATELEAGTGKAKASVSRDGLEKLFDKVQSDARGKKKIKLKLQPVPGAKRYELELPASEFVAGSRDRMVEIQTEFGAVTLPGNLLTAEQVSGSDTFAFSIEPVDSSARSERMKDNQALIGERPVVDLTFLINGKDAKWHNRDTTVQVAIPYTPGENEQGLAEFLMIWYVAEDGQMVPVSSGHYDANEQMMRFQTDHFSTYAVGFQPKSFGDLNEAVWAKHAIEVMAAKGIVNGVSETSYQPMKEVKRADFLLLLMQTLGLNMTYTDQFADVDRSAYYADAVGAAKKLGIVHGTGSGLFHPQQQISRQDMMVMINQAMAVAGHLSSEGDRQALDAFKDVDQIAAYALDSVSVLVKEGIVSGSNGRILPKGQATRAEAAMLMYQIYQRIYTN</sequence>
<reference evidence="4" key="1">
    <citation type="journal article" date="2019" name="Int. J. Syst. Evol. Microbiol.">
        <title>The Global Catalogue of Microorganisms (GCM) 10K type strain sequencing project: providing services to taxonomists for standard genome sequencing and annotation.</title>
        <authorList>
            <consortium name="The Broad Institute Genomics Platform"/>
            <consortium name="The Broad Institute Genome Sequencing Center for Infectious Disease"/>
            <person name="Wu L."/>
            <person name="Ma J."/>
        </authorList>
    </citation>
    <scope>NUCLEOTIDE SEQUENCE [LARGE SCALE GENOMIC DNA]</scope>
    <source>
        <strain evidence="4">KCTC 33676</strain>
    </source>
</reference>